<evidence type="ECO:0000256" key="1">
    <source>
        <dbReference type="SAM" id="Phobius"/>
    </source>
</evidence>
<feature type="transmembrane region" description="Helical" evidence="1">
    <location>
        <begin position="20"/>
        <end position="42"/>
    </location>
</feature>
<keyword evidence="1" id="KW-1133">Transmembrane helix</keyword>
<accession>A0A6G1EWY4</accession>
<evidence type="ECO:0000313" key="2">
    <source>
        <dbReference type="EMBL" id="KAF0929163.1"/>
    </source>
</evidence>
<comment type="caution">
    <text evidence="2">The sequence shown here is derived from an EMBL/GenBank/DDBJ whole genome shotgun (WGS) entry which is preliminary data.</text>
</comment>
<organism evidence="2 3">
    <name type="scientific">Oryza meyeriana var. granulata</name>
    <dbReference type="NCBI Taxonomy" id="110450"/>
    <lineage>
        <taxon>Eukaryota</taxon>
        <taxon>Viridiplantae</taxon>
        <taxon>Streptophyta</taxon>
        <taxon>Embryophyta</taxon>
        <taxon>Tracheophyta</taxon>
        <taxon>Spermatophyta</taxon>
        <taxon>Magnoliopsida</taxon>
        <taxon>Liliopsida</taxon>
        <taxon>Poales</taxon>
        <taxon>Poaceae</taxon>
        <taxon>BOP clade</taxon>
        <taxon>Oryzoideae</taxon>
        <taxon>Oryzeae</taxon>
        <taxon>Oryzinae</taxon>
        <taxon>Oryza</taxon>
        <taxon>Oryza meyeriana</taxon>
    </lineage>
</organism>
<protein>
    <recommendedName>
        <fullName evidence="4">Transmembrane protein</fullName>
    </recommendedName>
</protein>
<dbReference type="AlphaFoldDB" id="A0A6G1EWY4"/>
<dbReference type="Proteomes" id="UP000479710">
    <property type="component" value="Unassembled WGS sequence"/>
</dbReference>
<evidence type="ECO:0000313" key="3">
    <source>
        <dbReference type="Proteomes" id="UP000479710"/>
    </source>
</evidence>
<keyword evidence="1" id="KW-0812">Transmembrane</keyword>
<sequence>MTVESLPRRKPAPDVHLDRAVVSVLGGMVVFVGAVIVVFCIAHDVDQRSYWRRRNDERTLSASSVAAWLREWEAARLNNSNHAQSDAH</sequence>
<proteinExistence type="predicted"/>
<name>A0A6G1EWY4_9ORYZ</name>
<reference evidence="2 3" key="1">
    <citation type="submission" date="2019-11" db="EMBL/GenBank/DDBJ databases">
        <title>Whole genome sequence of Oryza granulata.</title>
        <authorList>
            <person name="Li W."/>
        </authorList>
    </citation>
    <scope>NUCLEOTIDE SEQUENCE [LARGE SCALE GENOMIC DNA]</scope>
    <source>
        <strain evidence="3">cv. Menghai</strain>
        <tissue evidence="2">Leaf</tissue>
    </source>
</reference>
<dbReference type="EMBL" id="SPHZ02000002">
    <property type="protein sequence ID" value="KAF0929163.1"/>
    <property type="molecule type" value="Genomic_DNA"/>
</dbReference>
<keyword evidence="1" id="KW-0472">Membrane</keyword>
<evidence type="ECO:0008006" key="4">
    <source>
        <dbReference type="Google" id="ProtNLM"/>
    </source>
</evidence>
<keyword evidence="3" id="KW-1185">Reference proteome</keyword>
<gene>
    <name evidence="2" type="ORF">E2562_016402</name>
</gene>